<comment type="caution">
    <text evidence="2">The sequence shown here is derived from an EMBL/GenBank/DDBJ whole genome shotgun (WGS) entry which is preliminary data.</text>
</comment>
<accession>A0A2K0TQF1</accession>
<keyword evidence="1" id="KW-0732">Signal</keyword>
<dbReference type="Proteomes" id="UP000236290">
    <property type="component" value="Unassembled WGS sequence"/>
</dbReference>
<evidence type="ECO:0000313" key="2">
    <source>
        <dbReference type="EMBL" id="PNP47740.1"/>
    </source>
</evidence>
<dbReference type="AlphaFoldDB" id="A0A2K0TQF1"/>
<reference evidence="2 3" key="1">
    <citation type="submission" date="2017-02" db="EMBL/GenBank/DDBJ databases">
        <title>Genomes of Trichoderma spp. with biocontrol activity.</title>
        <authorList>
            <person name="Gardiner D."/>
            <person name="Kazan K."/>
            <person name="Vos C."/>
            <person name="Harvey P."/>
        </authorList>
    </citation>
    <scope>NUCLEOTIDE SEQUENCE [LARGE SCALE GENOMIC DNA]</scope>
    <source>
        <strain evidence="2 3">Tr1</strain>
    </source>
</reference>
<sequence length="301" mass="33489">MQASLFIGFLLLATKVLAGGYAGALERVWLFYAYQIDGLNDPAQRTLGRKCMSWDPVAHKCRINTKTKQEWWVTCEGSMPNKRCNFSDLLNFLGGCGKKDLFCADQHGVLQDIKSTDPDPEETAKKVYAHFLAQKKPKVPDWPGYRIIDQGPDDYNQSIDKVGDVVEKAAKAGKNTGDNKKLFERFAQTTAQIKTARVGDHGPYLIAAAENRLKPLGIDVVKESVGFSGHNPADPSKTWETVDWEQTMAGAIAGGEYSELEIMAITDKTREDFYSADDTARDHRTVIQSYEIVENKVNGCI</sequence>
<feature type="chain" id="PRO_5014327626" evidence="1">
    <location>
        <begin position="19"/>
        <end position="301"/>
    </location>
</feature>
<organism evidence="2 3">
    <name type="scientific">Trichoderma harzianum</name>
    <name type="common">Hypocrea lixii</name>
    <dbReference type="NCBI Taxonomy" id="5544"/>
    <lineage>
        <taxon>Eukaryota</taxon>
        <taxon>Fungi</taxon>
        <taxon>Dikarya</taxon>
        <taxon>Ascomycota</taxon>
        <taxon>Pezizomycotina</taxon>
        <taxon>Sordariomycetes</taxon>
        <taxon>Hypocreomycetidae</taxon>
        <taxon>Hypocreales</taxon>
        <taxon>Hypocreaceae</taxon>
        <taxon>Trichoderma</taxon>
    </lineage>
</organism>
<evidence type="ECO:0000256" key="1">
    <source>
        <dbReference type="SAM" id="SignalP"/>
    </source>
</evidence>
<name>A0A2K0TQF1_TRIHA</name>
<evidence type="ECO:0000313" key="3">
    <source>
        <dbReference type="Proteomes" id="UP000236290"/>
    </source>
</evidence>
<protein>
    <submittedName>
        <fullName evidence="2">Uncharacterized protein</fullName>
    </submittedName>
</protein>
<proteinExistence type="predicted"/>
<feature type="signal peptide" evidence="1">
    <location>
        <begin position="1"/>
        <end position="18"/>
    </location>
</feature>
<gene>
    <name evidence="2" type="ORF">THARTR1_10501</name>
</gene>
<dbReference type="OrthoDB" id="3467882at2759"/>
<dbReference type="EMBL" id="MTYI01000256">
    <property type="protein sequence ID" value="PNP47740.1"/>
    <property type="molecule type" value="Genomic_DNA"/>
</dbReference>